<accession>A0A9D1S5X8</accession>
<sequence>MESKIYIVALIEGDYATLCCVEDDSELFIALALLPPGTDTGTTLLFENFEYTMI</sequence>
<dbReference type="Proteomes" id="UP000824111">
    <property type="component" value="Unassembled WGS sequence"/>
</dbReference>
<evidence type="ECO:0000313" key="1">
    <source>
        <dbReference type="EMBL" id="HIU47737.1"/>
    </source>
</evidence>
<reference evidence="1" key="1">
    <citation type="submission" date="2020-10" db="EMBL/GenBank/DDBJ databases">
        <authorList>
            <person name="Gilroy R."/>
        </authorList>
    </citation>
    <scope>NUCLEOTIDE SEQUENCE</scope>
    <source>
        <strain evidence="1">ChiSjej4B22-9803</strain>
    </source>
</reference>
<proteinExistence type="predicted"/>
<gene>
    <name evidence="1" type="ORF">IAB04_00070</name>
</gene>
<reference evidence="1" key="2">
    <citation type="journal article" date="2021" name="PeerJ">
        <title>Extensive microbial diversity within the chicken gut microbiome revealed by metagenomics and culture.</title>
        <authorList>
            <person name="Gilroy R."/>
            <person name="Ravi A."/>
            <person name="Getino M."/>
            <person name="Pursley I."/>
            <person name="Horton D.L."/>
            <person name="Alikhan N.F."/>
            <person name="Baker D."/>
            <person name="Gharbi K."/>
            <person name="Hall N."/>
            <person name="Watson M."/>
            <person name="Adriaenssens E.M."/>
            <person name="Foster-Nyarko E."/>
            <person name="Jarju S."/>
            <person name="Secka A."/>
            <person name="Antonio M."/>
            <person name="Oren A."/>
            <person name="Chaudhuri R.R."/>
            <person name="La Ragione R."/>
            <person name="Hildebrand F."/>
            <person name="Pallen M.J."/>
        </authorList>
    </citation>
    <scope>NUCLEOTIDE SEQUENCE</scope>
    <source>
        <strain evidence="1">ChiSjej4B22-9803</strain>
    </source>
</reference>
<comment type="caution">
    <text evidence="1">The sequence shown here is derived from an EMBL/GenBank/DDBJ whole genome shotgun (WGS) entry which is preliminary data.</text>
</comment>
<dbReference type="EMBL" id="DVND01000003">
    <property type="protein sequence ID" value="HIU47737.1"/>
    <property type="molecule type" value="Genomic_DNA"/>
</dbReference>
<organism evidence="1 2">
    <name type="scientific">Candidatus Avimonoglobus intestinipullorum</name>
    <dbReference type="NCBI Taxonomy" id="2840699"/>
    <lineage>
        <taxon>Bacteria</taxon>
        <taxon>Bacillati</taxon>
        <taxon>Bacillota</taxon>
        <taxon>Clostridia</taxon>
        <taxon>Eubacteriales</taxon>
        <taxon>Candidatus Avimonoglobus</taxon>
    </lineage>
</organism>
<dbReference type="AlphaFoldDB" id="A0A9D1S5X8"/>
<name>A0A9D1S5X8_9FIRM</name>
<protein>
    <submittedName>
        <fullName evidence="1">Uncharacterized protein</fullName>
    </submittedName>
</protein>
<evidence type="ECO:0000313" key="2">
    <source>
        <dbReference type="Proteomes" id="UP000824111"/>
    </source>
</evidence>